<dbReference type="InterPro" id="IPR029052">
    <property type="entry name" value="Metallo-depent_PP-like"/>
</dbReference>
<evidence type="ECO:0000313" key="2">
    <source>
        <dbReference type="EMBL" id="KAK0390561.1"/>
    </source>
</evidence>
<evidence type="ECO:0000313" key="3">
    <source>
        <dbReference type="Proteomes" id="UP001175261"/>
    </source>
</evidence>
<dbReference type="AlphaFoldDB" id="A0AA39GNP2"/>
<protein>
    <recommendedName>
        <fullName evidence="1">Calcineurin-like phosphoesterase domain-containing protein</fullName>
    </recommendedName>
</protein>
<dbReference type="EMBL" id="JAPDFR010000001">
    <property type="protein sequence ID" value="KAK0390561.1"/>
    <property type="molecule type" value="Genomic_DNA"/>
</dbReference>
<dbReference type="PANTHER" id="PTHR12905">
    <property type="entry name" value="METALLOPHOSPHOESTERASE"/>
    <property type="match status" value="1"/>
</dbReference>
<dbReference type="Proteomes" id="UP001175261">
    <property type="component" value="Unassembled WGS sequence"/>
</dbReference>
<comment type="caution">
    <text evidence="2">The sequence shown here is derived from an EMBL/GenBank/DDBJ whole genome shotgun (WGS) entry which is preliminary data.</text>
</comment>
<dbReference type="PANTHER" id="PTHR12905:SF0">
    <property type="entry name" value="CALCINEURIN-LIKE PHOSPHOESTERASE DOMAIN-CONTAINING PROTEIN"/>
    <property type="match status" value="1"/>
</dbReference>
<dbReference type="GO" id="GO:0016787">
    <property type="term" value="F:hydrolase activity"/>
    <property type="evidence" value="ECO:0007669"/>
    <property type="project" value="InterPro"/>
</dbReference>
<feature type="domain" description="Calcineurin-like phosphoesterase" evidence="1">
    <location>
        <begin position="27"/>
        <end position="228"/>
    </location>
</feature>
<proteinExistence type="predicted"/>
<dbReference type="CDD" id="cd07379">
    <property type="entry name" value="MPP_239FB"/>
    <property type="match status" value="1"/>
</dbReference>
<dbReference type="InterPro" id="IPR004843">
    <property type="entry name" value="Calcineurin-like_PHP"/>
</dbReference>
<evidence type="ECO:0000259" key="1">
    <source>
        <dbReference type="Pfam" id="PF00149"/>
    </source>
</evidence>
<accession>A0AA39GNP2</accession>
<gene>
    <name evidence="2" type="ORF">NLU13_0065</name>
</gene>
<sequence length="341" mass="37335">MSRTKDTITTRLLILSDTHALPIPPLPPGPFDVLIHCGDLTRTSLLAEYKTTLALLESVPARLKLVIAGNHDFALDPLASRRIMALAILNRIGDGEAVIREYWRFSAVEKMFDAASASGIKLLREGTHGFELSNGAKLTVYASPFTASKSAVWGFQYVRRPLTTSPDGHPNDGHTWAIPEGVDIAITHSPPYGIFDLTYYAKSRGSRGLLSAVEKARPKIHCFGHIHEGWGAKLVTWRDDAAALPRVEGRIPSQTTETAGSESEVVMSLATLRPRNVDGEKVVSDQELKLTACREMGACEIDLGDDTEHRTLFVNASIQGHGDDEDAFHLPWVVNVQLPRA</sequence>
<organism evidence="2 3">
    <name type="scientific">Sarocladium strictum</name>
    <name type="common">Black bundle disease fungus</name>
    <name type="synonym">Acremonium strictum</name>
    <dbReference type="NCBI Taxonomy" id="5046"/>
    <lineage>
        <taxon>Eukaryota</taxon>
        <taxon>Fungi</taxon>
        <taxon>Dikarya</taxon>
        <taxon>Ascomycota</taxon>
        <taxon>Pezizomycotina</taxon>
        <taxon>Sordariomycetes</taxon>
        <taxon>Hypocreomycetidae</taxon>
        <taxon>Hypocreales</taxon>
        <taxon>Sarocladiaceae</taxon>
        <taxon>Sarocladium</taxon>
    </lineage>
</organism>
<keyword evidence="3" id="KW-1185">Reference proteome</keyword>
<dbReference type="Pfam" id="PF00149">
    <property type="entry name" value="Metallophos"/>
    <property type="match status" value="1"/>
</dbReference>
<dbReference type="InterPro" id="IPR051693">
    <property type="entry name" value="UPF0046_metallophosphoest"/>
</dbReference>
<dbReference type="Gene3D" id="3.60.21.10">
    <property type="match status" value="1"/>
</dbReference>
<name>A0AA39GNP2_SARSR</name>
<reference evidence="2" key="1">
    <citation type="submission" date="2022-10" db="EMBL/GenBank/DDBJ databases">
        <title>Determination and structural analysis of whole genome sequence of Sarocladium strictum F4-1.</title>
        <authorList>
            <person name="Hu L."/>
            <person name="Jiang Y."/>
        </authorList>
    </citation>
    <scope>NUCLEOTIDE SEQUENCE</scope>
    <source>
        <strain evidence="2">F4-1</strain>
    </source>
</reference>
<dbReference type="SUPFAM" id="SSF56300">
    <property type="entry name" value="Metallo-dependent phosphatases"/>
    <property type="match status" value="1"/>
</dbReference>